<dbReference type="EMBL" id="JBELOE010000147">
    <property type="protein sequence ID" value="MER2491736.1"/>
    <property type="molecule type" value="Genomic_DNA"/>
</dbReference>
<name>A0ABV1RFP6_9ALTE</name>
<evidence type="ECO:0000259" key="1">
    <source>
        <dbReference type="Pfam" id="PF04324"/>
    </source>
</evidence>
<organism evidence="2 3">
    <name type="scientific">Catenovulum sediminis</name>
    <dbReference type="NCBI Taxonomy" id="1740262"/>
    <lineage>
        <taxon>Bacteria</taxon>
        <taxon>Pseudomonadati</taxon>
        <taxon>Pseudomonadota</taxon>
        <taxon>Gammaproteobacteria</taxon>
        <taxon>Alteromonadales</taxon>
        <taxon>Alteromonadaceae</taxon>
        <taxon>Catenovulum</taxon>
    </lineage>
</organism>
<protein>
    <submittedName>
        <fullName evidence="2">(2Fe-2S)-binding protein</fullName>
    </submittedName>
</protein>
<evidence type="ECO:0000313" key="2">
    <source>
        <dbReference type="EMBL" id="MER2491736.1"/>
    </source>
</evidence>
<dbReference type="Pfam" id="PF04324">
    <property type="entry name" value="Fer2_BFD"/>
    <property type="match status" value="1"/>
</dbReference>
<dbReference type="RefSeq" id="WP_143873352.1">
    <property type="nucleotide sequence ID" value="NZ_CP041661.1"/>
</dbReference>
<evidence type="ECO:0000313" key="3">
    <source>
        <dbReference type="Proteomes" id="UP001467690"/>
    </source>
</evidence>
<gene>
    <name evidence="2" type="ORF">ABS311_07550</name>
</gene>
<dbReference type="InterPro" id="IPR041854">
    <property type="entry name" value="BFD-like_2Fe2S-bd_dom_sf"/>
</dbReference>
<dbReference type="Gene3D" id="1.10.10.1100">
    <property type="entry name" value="BFD-like [2Fe-2S]-binding domain"/>
    <property type="match status" value="1"/>
</dbReference>
<dbReference type="Proteomes" id="UP001467690">
    <property type="component" value="Unassembled WGS sequence"/>
</dbReference>
<feature type="domain" description="BFD-like [2Fe-2S]-binding" evidence="1">
    <location>
        <begin position="20"/>
        <end position="66"/>
    </location>
</feature>
<accession>A0ABV1RFP6</accession>
<sequence length="74" mass="8273">MNPLEKLPPILKKDLDCNLCVCNEVIKIDIIEAIASGAMSIEEVRRQTYATDGNGCCKQQVSRLIECIHDIELL</sequence>
<comment type="caution">
    <text evidence="2">The sequence shown here is derived from an EMBL/GenBank/DDBJ whole genome shotgun (WGS) entry which is preliminary data.</text>
</comment>
<keyword evidence="3" id="KW-1185">Reference proteome</keyword>
<dbReference type="InterPro" id="IPR007419">
    <property type="entry name" value="BFD-like_2Fe2S-bd_dom"/>
</dbReference>
<reference evidence="2 3" key="1">
    <citation type="submission" date="2024-06" db="EMBL/GenBank/DDBJ databases">
        <authorList>
            <person name="Chen R.Y."/>
        </authorList>
    </citation>
    <scope>NUCLEOTIDE SEQUENCE [LARGE SCALE GENOMIC DNA]</scope>
    <source>
        <strain evidence="2 3">D2</strain>
    </source>
</reference>
<proteinExistence type="predicted"/>